<accession>A0AAP0ITQ6</accession>
<organism evidence="1 2">
    <name type="scientific">Stephania yunnanensis</name>
    <dbReference type="NCBI Taxonomy" id="152371"/>
    <lineage>
        <taxon>Eukaryota</taxon>
        <taxon>Viridiplantae</taxon>
        <taxon>Streptophyta</taxon>
        <taxon>Embryophyta</taxon>
        <taxon>Tracheophyta</taxon>
        <taxon>Spermatophyta</taxon>
        <taxon>Magnoliopsida</taxon>
        <taxon>Ranunculales</taxon>
        <taxon>Menispermaceae</taxon>
        <taxon>Menispermoideae</taxon>
        <taxon>Cissampelideae</taxon>
        <taxon>Stephania</taxon>
    </lineage>
</organism>
<evidence type="ECO:0000313" key="1">
    <source>
        <dbReference type="EMBL" id="KAK9120391.1"/>
    </source>
</evidence>
<dbReference type="EMBL" id="JBBNAF010000008">
    <property type="protein sequence ID" value="KAK9120391.1"/>
    <property type="molecule type" value="Genomic_DNA"/>
</dbReference>
<keyword evidence="2" id="KW-1185">Reference proteome</keyword>
<sequence>MVCFSEDLKGKGKAMATTSSASASILDDRKRDLLKQAVYQKNGNIFFRTSIQKATANEQRQLDLAKSKLQNLDRL</sequence>
<dbReference type="Proteomes" id="UP001420932">
    <property type="component" value="Unassembled WGS sequence"/>
</dbReference>
<dbReference type="AlphaFoldDB" id="A0AAP0ITQ6"/>
<protein>
    <submittedName>
        <fullName evidence="1">Uncharacterized protein</fullName>
    </submittedName>
</protein>
<evidence type="ECO:0000313" key="2">
    <source>
        <dbReference type="Proteomes" id="UP001420932"/>
    </source>
</evidence>
<gene>
    <name evidence="1" type="ORF">Syun_018008</name>
</gene>
<proteinExistence type="predicted"/>
<name>A0AAP0ITQ6_9MAGN</name>
<reference evidence="1 2" key="1">
    <citation type="submission" date="2024-01" db="EMBL/GenBank/DDBJ databases">
        <title>Genome assemblies of Stephania.</title>
        <authorList>
            <person name="Yang L."/>
        </authorList>
    </citation>
    <scope>NUCLEOTIDE SEQUENCE [LARGE SCALE GENOMIC DNA]</scope>
    <source>
        <strain evidence="1">YNDBR</strain>
        <tissue evidence="1">Leaf</tissue>
    </source>
</reference>
<comment type="caution">
    <text evidence="1">The sequence shown here is derived from an EMBL/GenBank/DDBJ whole genome shotgun (WGS) entry which is preliminary data.</text>
</comment>